<evidence type="ECO:0008006" key="3">
    <source>
        <dbReference type="Google" id="ProtNLM"/>
    </source>
</evidence>
<organism evidence="1 2">
    <name type="scientific">Sphingomonas aurantiaca</name>
    <dbReference type="NCBI Taxonomy" id="185949"/>
    <lineage>
        <taxon>Bacteria</taxon>
        <taxon>Pseudomonadati</taxon>
        <taxon>Pseudomonadota</taxon>
        <taxon>Alphaproteobacteria</taxon>
        <taxon>Sphingomonadales</taxon>
        <taxon>Sphingomonadaceae</taxon>
        <taxon>Sphingomonas</taxon>
    </lineage>
</organism>
<protein>
    <recommendedName>
        <fullName evidence="3">Beta-barrel porin 2</fullName>
    </recommendedName>
</protein>
<keyword evidence="2" id="KW-1185">Reference proteome</keyword>
<evidence type="ECO:0000313" key="1">
    <source>
        <dbReference type="EMBL" id="PTQ60360.1"/>
    </source>
</evidence>
<dbReference type="AlphaFoldDB" id="A0A2T5GM00"/>
<dbReference type="EMBL" id="QAOG01000003">
    <property type="protein sequence ID" value="PTQ60360.1"/>
    <property type="molecule type" value="Genomic_DNA"/>
</dbReference>
<gene>
    <name evidence="1" type="ORF">C8J26_2072</name>
</gene>
<dbReference type="Proteomes" id="UP000244189">
    <property type="component" value="Unassembled WGS sequence"/>
</dbReference>
<reference evidence="1 2" key="1">
    <citation type="submission" date="2018-04" db="EMBL/GenBank/DDBJ databases">
        <title>Genomic Encyclopedia of Type Strains, Phase III (KMG-III): the genomes of soil and plant-associated and newly described type strains.</title>
        <authorList>
            <person name="Whitman W."/>
        </authorList>
    </citation>
    <scope>NUCLEOTIDE SEQUENCE [LARGE SCALE GENOMIC DNA]</scope>
    <source>
        <strain evidence="1 2">MA101b</strain>
    </source>
</reference>
<proteinExistence type="predicted"/>
<comment type="caution">
    <text evidence="1">The sequence shown here is derived from an EMBL/GenBank/DDBJ whole genome shotgun (WGS) entry which is preliminary data.</text>
</comment>
<evidence type="ECO:0000313" key="2">
    <source>
        <dbReference type="Proteomes" id="UP000244189"/>
    </source>
</evidence>
<dbReference type="Pfam" id="PF10082">
    <property type="entry name" value="BBP2_2"/>
    <property type="match status" value="1"/>
</dbReference>
<dbReference type="InterPro" id="IPR018759">
    <property type="entry name" value="BBP2_2"/>
</dbReference>
<accession>A0A2T5GM00</accession>
<sequence>MLCPQLLHAQETPLLPEEKPQIETRHTAVLERVQPGYVAPGIPLGGFRLAPSVEVTGIHDDNIFGTQDDRVADSLLRIQPQLALQSQWARNSLSLDAKGKIDRYLNRSTENIADYSVTGRGVFDINQATTLTTAIRAEGIHQSRLSQDIFSQTIKPIYYTQQSGAVLLAHDFNKLRLSTTARVARFDFRDGQLADGSIADYQPSDNMSYRVGVRASYAQTPSIAWFTSASYNIRRFRTGSIETPKRDSNGFELLAGVSFEPAALIRGSIGIGYIQQRFRLPFYNDLGGLGFNATVQFFPTQLTTVTIRGNRSVLDSGIPGSGGYLSTQGSIQIDHEWLRQLILSASLGYQDSRFNNLDRTDGRISAKASATYRISRYAGLKFGFERLDQSSNGTDRYRAFKDNRATIGLTLTR</sequence>
<name>A0A2T5GM00_9SPHN</name>